<dbReference type="AlphaFoldDB" id="A0A975TD15"/>
<protein>
    <submittedName>
        <fullName evidence="1">Uncharacterized protein</fullName>
    </submittedName>
</protein>
<organism evidence="1 2">
    <name type="scientific">Richelia sinica FACHB-800</name>
    <dbReference type="NCBI Taxonomy" id="1357546"/>
    <lineage>
        <taxon>Bacteria</taxon>
        <taxon>Bacillati</taxon>
        <taxon>Cyanobacteriota</taxon>
        <taxon>Cyanophyceae</taxon>
        <taxon>Nostocales</taxon>
        <taxon>Nostocaceae</taxon>
        <taxon>Richelia</taxon>
    </lineage>
</organism>
<keyword evidence="2" id="KW-1185">Reference proteome</keyword>
<proteinExistence type="predicted"/>
<dbReference type="EMBL" id="CP021056">
    <property type="protein sequence ID" value="QXE26210.1"/>
    <property type="molecule type" value="Genomic_DNA"/>
</dbReference>
<reference evidence="1" key="1">
    <citation type="submission" date="2017-04" db="EMBL/GenBank/DDBJ databases">
        <title>Genome deletions in a multicellular cyanobacterial endosymbiont for morphological adaptation in marine diatoms.</title>
        <authorList>
            <person name="Wang Y."/>
            <person name="Gao H."/>
            <person name="Li R."/>
            <person name="Xu X."/>
        </authorList>
    </citation>
    <scope>NUCLEOTIDE SEQUENCE</scope>
    <source>
        <strain evidence="1">FACHB 800</strain>
    </source>
</reference>
<evidence type="ECO:0000313" key="1">
    <source>
        <dbReference type="EMBL" id="QXE26210.1"/>
    </source>
</evidence>
<dbReference type="KEGG" id="rsin:B6N60_04941"/>
<sequence length="44" mass="4982">MESAVKQVDKRLKIVGAQWKYENIPSILSLRCSYLNGFLAPAWG</sequence>
<name>A0A975TD15_9NOST</name>
<dbReference type="Proteomes" id="UP000683511">
    <property type="component" value="Chromosome"/>
</dbReference>
<accession>A0A975TD15</accession>
<gene>
    <name evidence="1" type="ORF">B6N60_04941</name>
</gene>
<evidence type="ECO:0000313" key="2">
    <source>
        <dbReference type="Proteomes" id="UP000683511"/>
    </source>
</evidence>